<evidence type="ECO:0000313" key="1">
    <source>
        <dbReference type="EMBL" id="KAG8047101.1"/>
    </source>
</evidence>
<proteinExistence type="predicted"/>
<evidence type="ECO:0000313" key="2">
    <source>
        <dbReference type="Proteomes" id="UP000729402"/>
    </source>
</evidence>
<dbReference type="Proteomes" id="UP000729402">
    <property type="component" value="Unassembled WGS sequence"/>
</dbReference>
<name>A0A8J5V4L0_ZIZPA</name>
<keyword evidence="2" id="KW-1185">Reference proteome</keyword>
<reference evidence="1" key="2">
    <citation type="submission" date="2021-02" db="EMBL/GenBank/DDBJ databases">
        <authorList>
            <person name="Kimball J.A."/>
            <person name="Haas M.W."/>
            <person name="Macchietto M."/>
            <person name="Kono T."/>
            <person name="Duquette J."/>
            <person name="Shao M."/>
        </authorList>
    </citation>
    <scope>NUCLEOTIDE SEQUENCE</scope>
    <source>
        <tissue evidence="1">Fresh leaf tissue</tissue>
    </source>
</reference>
<protein>
    <submittedName>
        <fullName evidence="1">Uncharacterized protein</fullName>
    </submittedName>
</protein>
<reference evidence="1" key="1">
    <citation type="journal article" date="2021" name="bioRxiv">
        <title>Whole Genome Assembly and Annotation of Northern Wild Rice, Zizania palustris L., Supports a Whole Genome Duplication in the Zizania Genus.</title>
        <authorList>
            <person name="Haas M."/>
            <person name="Kono T."/>
            <person name="Macchietto M."/>
            <person name="Millas R."/>
            <person name="McGilp L."/>
            <person name="Shao M."/>
            <person name="Duquette J."/>
            <person name="Hirsch C.N."/>
            <person name="Kimball J."/>
        </authorList>
    </citation>
    <scope>NUCLEOTIDE SEQUENCE</scope>
    <source>
        <tissue evidence="1">Fresh leaf tissue</tissue>
    </source>
</reference>
<dbReference type="EMBL" id="JAAALK010000290">
    <property type="protein sequence ID" value="KAG8047101.1"/>
    <property type="molecule type" value="Genomic_DNA"/>
</dbReference>
<accession>A0A8J5V4L0</accession>
<dbReference type="AlphaFoldDB" id="A0A8J5V4L0"/>
<gene>
    <name evidence="1" type="ORF">GUJ93_ZPchr0008g11925</name>
</gene>
<sequence>MFVTGLTFSRIISTAQEIPSLEAEAVAAVDDYHSLLLYMGGERVYSRSRRRNVSALNLFDELPLGTITESCASLRV</sequence>
<organism evidence="1 2">
    <name type="scientific">Zizania palustris</name>
    <name type="common">Northern wild rice</name>
    <dbReference type="NCBI Taxonomy" id="103762"/>
    <lineage>
        <taxon>Eukaryota</taxon>
        <taxon>Viridiplantae</taxon>
        <taxon>Streptophyta</taxon>
        <taxon>Embryophyta</taxon>
        <taxon>Tracheophyta</taxon>
        <taxon>Spermatophyta</taxon>
        <taxon>Magnoliopsida</taxon>
        <taxon>Liliopsida</taxon>
        <taxon>Poales</taxon>
        <taxon>Poaceae</taxon>
        <taxon>BOP clade</taxon>
        <taxon>Oryzoideae</taxon>
        <taxon>Oryzeae</taxon>
        <taxon>Zizaniinae</taxon>
        <taxon>Zizania</taxon>
    </lineage>
</organism>
<comment type="caution">
    <text evidence="1">The sequence shown here is derived from an EMBL/GenBank/DDBJ whole genome shotgun (WGS) entry which is preliminary data.</text>
</comment>